<evidence type="ECO:0000259" key="4">
    <source>
        <dbReference type="Pfam" id="PF01593"/>
    </source>
</evidence>
<dbReference type="SUPFAM" id="SSF51905">
    <property type="entry name" value="FAD/NAD(P)-binding domain"/>
    <property type="match status" value="1"/>
</dbReference>
<dbReference type="HOGENOM" id="CLU_019327_0_1_11"/>
<dbReference type="GO" id="GO:0005829">
    <property type="term" value="C:cytosol"/>
    <property type="evidence" value="ECO:0007669"/>
    <property type="project" value="TreeGrafter"/>
</dbReference>
<dbReference type="PANTHER" id="PTHR10668">
    <property type="entry name" value="PHYTOENE DEHYDROGENASE"/>
    <property type="match status" value="1"/>
</dbReference>
<dbReference type="PANTHER" id="PTHR10668:SF103">
    <property type="entry name" value="PYRIDINE NUCLEOTIDE-DISULFIDE OXIDOREDUCTASE DOMAIN-CONTAINING PROTEIN 2"/>
    <property type="match status" value="1"/>
</dbReference>
<protein>
    <recommendedName>
        <fullName evidence="3">Pyridine nucleotide-disulfide oxidoreductase domain-containing protein 2</fullName>
    </recommendedName>
</protein>
<comment type="function">
    <text evidence="1">Probable oxidoreductase that may play a role as regulator of mitochondrial function.</text>
</comment>
<evidence type="ECO:0000256" key="3">
    <source>
        <dbReference type="ARBA" id="ARBA00040298"/>
    </source>
</evidence>
<name>F5XQ45_MICPN</name>
<dbReference type="InterPro" id="IPR002937">
    <property type="entry name" value="Amino_oxidase"/>
</dbReference>
<dbReference type="Gene3D" id="3.50.50.60">
    <property type="entry name" value="FAD/NAD(P)-binding domain"/>
    <property type="match status" value="2"/>
</dbReference>
<evidence type="ECO:0000313" key="6">
    <source>
        <dbReference type="Proteomes" id="UP000007947"/>
    </source>
</evidence>
<accession>F5XQ45</accession>
<dbReference type="Proteomes" id="UP000007947">
    <property type="component" value="Chromosome"/>
</dbReference>
<keyword evidence="6" id="KW-1185">Reference proteome</keyword>
<dbReference type="AlphaFoldDB" id="F5XQ45"/>
<proteinExistence type="predicted"/>
<dbReference type="eggNOG" id="COG1233">
    <property type="taxonomic scope" value="Bacteria"/>
</dbReference>
<dbReference type="EMBL" id="AP012204">
    <property type="protein sequence ID" value="BAK36876.1"/>
    <property type="molecule type" value="Genomic_DNA"/>
</dbReference>
<comment type="subunit">
    <text evidence="2">Interacts with COX5B; this interaction may contribute to localize PYROXD2 to the inner face of the inner mitochondrial membrane.</text>
</comment>
<evidence type="ECO:0000313" key="5">
    <source>
        <dbReference type="EMBL" id="BAK36876.1"/>
    </source>
</evidence>
<sequence>MAAGVLGSGQPDHDVVIVGGGHNGLVAAAYLAREGLDVTVLEAQPRFGGAVASAQIFDGVAIKLSRFSYLVSLLPQQIIDDLDLDLDLRSRRVASYTPADDGGLLVERQHGEATRASFAAGPGSASYEAFSELEADLHRFASVVAPTLTGPLPSAGELRVRVGEELWDALVERPIGELIEERIADDTVRGIVLTDALIGTFASAHSPALQQNRCFLYHVVGNGTGEWKVPVGGMGTVAAALETAARAAGAKLRASAPVTGLAPGDEGTEVRLADGGVLTARTVLANCAPWTLAGLLGEPDSKSSEAKPAGAQVKINIVLRRLPEFRSGIDPETGFAGTLHLNQGYAQLEHAYLEAAAGRVPDPLPCESYCHSLTDPSIVSPELQEAGFHTLTIFGLHTPAALFSSDHDAVRARALEAALASVQSALAEPLEDCIARDANGELCIEVMSPQDVERETLLPGGQIFQGDLSWPWLAEGESAETPAERWGVATYHPSILLCGSGARRGGAVSGLGGHNAAMALLEDRGLRPS</sequence>
<reference evidence="5 6" key="1">
    <citation type="submission" date="2011-05" db="EMBL/GenBank/DDBJ databases">
        <title>Whole genome sequence of Microlunatus phosphovorus NM-1.</title>
        <authorList>
            <person name="Hosoyama A."/>
            <person name="Sasaki K."/>
            <person name="Harada T."/>
            <person name="Igarashi R."/>
            <person name="Kawakoshi A."/>
            <person name="Sasagawa M."/>
            <person name="Fukada J."/>
            <person name="Nakamura S."/>
            <person name="Katano Y."/>
            <person name="Hanada S."/>
            <person name="Kamagata Y."/>
            <person name="Nakamura N."/>
            <person name="Yamazaki S."/>
            <person name="Fujita N."/>
        </authorList>
    </citation>
    <scope>NUCLEOTIDE SEQUENCE [LARGE SCALE GENOMIC DNA]</scope>
    <source>
        <strain evidence="6">ATCC 700054 / DSM 10555 / JCM 9379 / NBRC 101784 / NCIMB 13414 / VKM Ac-1990 / NM-1</strain>
    </source>
</reference>
<gene>
    <name evidence="5" type="ordered locus">MLP_38620</name>
</gene>
<dbReference type="OrthoDB" id="9774675at2"/>
<organism evidence="5 6">
    <name type="scientific">Microlunatus phosphovorus (strain ATCC 700054 / DSM 10555 / JCM 9379 / NBRC 101784 / NCIMB 13414 / VKM Ac-1990 / NM-1)</name>
    <dbReference type="NCBI Taxonomy" id="1032480"/>
    <lineage>
        <taxon>Bacteria</taxon>
        <taxon>Bacillati</taxon>
        <taxon>Actinomycetota</taxon>
        <taxon>Actinomycetes</taxon>
        <taxon>Propionibacteriales</taxon>
        <taxon>Propionibacteriaceae</taxon>
        <taxon>Microlunatus</taxon>
    </lineage>
</organism>
<dbReference type="Pfam" id="PF01593">
    <property type="entry name" value="Amino_oxidase"/>
    <property type="match status" value="1"/>
</dbReference>
<evidence type="ECO:0000256" key="1">
    <source>
        <dbReference type="ARBA" id="ARBA00037217"/>
    </source>
</evidence>
<dbReference type="RefSeq" id="WP_013864718.1">
    <property type="nucleotide sequence ID" value="NC_015635.1"/>
</dbReference>
<dbReference type="GO" id="GO:0016491">
    <property type="term" value="F:oxidoreductase activity"/>
    <property type="evidence" value="ECO:0007669"/>
    <property type="project" value="InterPro"/>
</dbReference>
<feature type="domain" description="Amine oxidase" evidence="4">
    <location>
        <begin position="24"/>
        <end position="302"/>
    </location>
</feature>
<dbReference type="STRING" id="1032480.MLP_38620"/>
<dbReference type="InterPro" id="IPR036188">
    <property type="entry name" value="FAD/NAD-bd_sf"/>
</dbReference>
<evidence type="ECO:0000256" key="2">
    <source>
        <dbReference type="ARBA" id="ARBA00038825"/>
    </source>
</evidence>
<dbReference type="KEGG" id="mph:MLP_38620"/>